<keyword evidence="9" id="KW-1185">Reference proteome</keyword>
<organism evidence="8 9">
    <name type="scientific">Heterodera schachtii</name>
    <name type="common">Sugarbeet cyst nematode worm</name>
    <name type="synonym">Tylenchus schachtii</name>
    <dbReference type="NCBI Taxonomy" id="97005"/>
    <lineage>
        <taxon>Eukaryota</taxon>
        <taxon>Metazoa</taxon>
        <taxon>Ecdysozoa</taxon>
        <taxon>Nematoda</taxon>
        <taxon>Chromadorea</taxon>
        <taxon>Rhabditida</taxon>
        <taxon>Tylenchina</taxon>
        <taxon>Tylenchomorpha</taxon>
        <taxon>Tylenchoidea</taxon>
        <taxon>Heteroderidae</taxon>
        <taxon>Heteroderinae</taxon>
        <taxon>Heterodera</taxon>
    </lineage>
</organism>
<dbReference type="InterPro" id="IPR015914">
    <property type="entry name" value="PAPs_N"/>
</dbReference>
<dbReference type="InterPro" id="IPR019425">
    <property type="entry name" value="7TM_GPCR_serpentine_rcpt_Srt"/>
</dbReference>
<feature type="domain" description="Calcineurin-like phosphoesterase" evidence="5">
    <location>
        <begin position="171"/>
        <end position="375"/>
    </location>
</feature>
<dbReference type="Proteomes" id="UP001620645">
    <property type="component" value="Unassembled WGS sequence"/>
</dbReference>
<protein>
    <recommendedName>
        <fullName evidence="3">Purple acid phosphatase</fullName>
        <ecNumber evidence="3">3.1.3.2</ecNumber>
    </recommendedName>
</protein>
<evidence type="ECO:0000259" key="7">
    <source>
        <dbReference type="Pfam" id="PF16656"/>
    </source>
</evidence>
<comment type="caution">
    <text evidence="8">The sequence shown here is derived from an EMBL/GenBank/DDBJ whole genome shotgun (WGS) entry which is preliminary data.</text>
</comment>
<feature type="domain" description="Purple acid phosphatase C-terminal" evidence="6">
    <location>
        <begin position="401"/>
        <end position="461"/>
    </location>
</feature>
<dbReference type="SUPFAM" id="SSF56300">
    <property type="entry name" value="Metallo-dependent phosphatases"/>
    <property type="match status" value="1"/>
</dbReference>
<keyword evidence="4" id="KW-0472">Membrane</keyword>
<dbReference type="AlphaFoldDB" id="A0ABD2J357"/>
<dbReference type="EC" id="3.1.3.2" evidence="3"/>
<keyword evidence="4" id="KW-1133">Transmembrane helix</keyword>
<evidence type="ECO:0000259" key="6">
    <source>
        <dbReference type="Pfam" id="PF14008"/>
    </source>
</evidence>
<sequence>MGFTFIVGTTSIFLLVIYQSFGQITTDRHKNQQQHQKQQLNRIMLSPNRVPHWKVENNINRGPFYGQPEQVHLSYASDPAKLWVTWLTFDDTLDSLVVWGDQYSQLTRKTPATVDYFVDGGTEKTKRYTHRALIEGLKPGQRYFYRVGSQFGWSSIFSFVGLKERPNGGYKYAVFGDMGNINARSLGKLQREAQEGDFDMILHVGDLAYNLDTEQGQFGDEFMRQIEPISAYVPYMTVVGNHEYNYNFSHYINRFTMPNSENQNLFYSFDLGPAHFIAFSTEFYFWPNYYRFESLAAQWHWLIRDLEKANLNRHQVPWIITMGHRPMYCSDFSGDDCTRYDSIVRTGLPLVHAFGLEKLFFKYGVDLEIWAHEHTFERMYPVYNRTVYNGSVENPYVDPPAPVHIISGSAGCQENTDTFIAHPGPWSAFRSSNYGFSRMHIFNSTHLYFEQTIAANETIEDHFWLVKNRHGPYDWTDRKRLFRHGTYVPHNYCHHPSQCDKKWDYLSWFFNPYVGYTDDFGQIYSNTMHTVHDSFVIFGLSTIYIIFSAILCWQTYTMSSSHQTYQPSWTQKMTFLQVIIISLVNSIACVIYVSMQFVRISKIYIIVGTYAWLFSSGCPPLVYLLLNKRIRNDCANFGRAIFHFLRNDHNNSVPNGQIAMAWMAPNYAGNNANNRNNNNNNVQQ</sequence>
<dbReference type="InterPro" id="IPR029052">
    <property type="entry name" value="Metallo-depent_PP-like"/>
</dbReference>
<comment type="similarity">
    <text evidence="3">Belongs to the metallophosphoesterase superfamily. Purple acid phosphatase family.</text>
</comment>
<dbReference type="SUPFAM" id="SSF81321">
    <property type="entry name" value="Family A G protein-coupled receptor-like"/>
    <property type="match status" value="1"/>
</dbReference>
<keyword evidence="4" id="KW-0812">Transmembrane</keyword>
<evidence type="ECO:0000256" key="4">
    <source>
        <dbReference type="SAM" id="Phobius"/>
    </source>
</evidence>
<gene>
    <name evidence="8" type="ORF">niasHS_009193</name>
</gene>
<feature type="chain" id="PRO_5044530235" description="Purple acid phosphatase" evidence="3">
    <location>
        <begin position="23"/>
        <end position="684"/>
    </location>
</feature>
<evidence type="ECO:0000259" key="5">
    <source>
        <dbReference type="Pfam" id="PF00149"/>
    </source>
</evidence>
<dbReference type="GO" id="GO:0003993">
    <property type="term" value="F:acid phosphatase activity"/>
    <property type="evidence" value="ECO:0007669"/>
    <property type="project" value="UniProtKB-EC"/>
</dbReference>
<accession>A0ABD2J357</accession>
<dbReference type="Gene3D" id="3.60.21.10">
    <property type="match status" value="1"/>
</dbReference>
<dbReference type="Pfam" id="PF14008">
    <property type="entry name" value="Metallophos_C"/>
    <property type="match status" value="1"/>
</dbReference>
<evidence type="ECO:0000256" key="2">
    <source>
        <dbReference type="ARBA" id="ARBA00023180"/>
    </source>
</evidence>
<keyword evidence="3" id="KW-0378">Hydrolase</keyword>
<proteinExistence type="inferred from homology"/>
<feature type="signal peptide" evidence="3">
    <location>
        <begin position="1"/>
        <end position="22"/>
    </location>
</feature>
<keyword evidence="1 3" id="KW-0732">Signal</keyword>
<comment type="catalytic activity">
    <reaction evidence="3">
        <text>a phosphate monoester + H2O = an alcohol + phosphate</text>
        <dbReference type="Rhea" id="RHEA:15017"/>
        <dbReference type="ChEBI" id="CHEBI:15377"/>
        <dbReference type="ChEBI" id="CHEBI:30879"/>
        <dbReference type="ChEBI" id="CHEBI:43474"/>
        <dbReference type="ChEBI" id="CHEBI:67140"/>
        <dbReference type="EC" id="3.1.3.2"/>
    </reaction>
</comment>
<evidence type="ECO:0000256" key="1">
    <source>
        <dbReference type="ARBA" id="ARBA00022729"/>
    </source>
</evidence>
<dbReference type="Gene3D" id="2.60.40.380">
    <property type="entry name" value="Purple acid phosphatase-like, N-terminal"/>
    <property type="match status" value="1"/>
</dbReference>
<dbReference type="Pfam" id="PF16656">
    <property type="entry name" value="Pur_ac_phosph_N"/>
    <property type="match status" value="1"/>
</dbReference>
<dbReference type="PANTHER" id="PTHR45867">
    <property type="entry name" value="PURPLE ACID PHOSPHATASE"/>
    <property type="match status" value="1"/>
</dbReference>
<feature type="domain" description="Purple acid phosphatase N-terminal" evidence="7">
    <location>
        <begin position="68"/>
        <end position="159"/>
    </location>
</feature>
<dbReference type="InterPro" id="IPR041792">
    <property type="entry name" value="MPP_PAP"/>
</dbReference>
<dbReference type="Pfam" id="PF00149">
    <property type="entry name" value="Metallophos"/>
    <property type="match status" value="1"/>
</dbReference>
<feature type="transmembrane region" description="Helical" evidence="4">
    <location>
        <begin position="574"/>
        <end position="597"/>
    </location>
</feature>
<dbReference type="PANTHER" id="PTHR45867:SF3">
    <property type="entry name" value="ACID PHOSPHATASE TYPE 7"/>
    <property type="match status" value="1"/>
</dbReference>
<name>A0ABD2J357_HETSC</name>
<evidence type="ECO:0000256" key="3">
    <source>
        <dbReference type="RuleBase" id="RU361203"/>
    </source>
</evidence>
<dbReference type="EMBL" id="JBICCN010000243">
    <property type="protein sequence ID" value="KAL3084060.1"/>
    <property type="molecule type" value="Genomic_DNA"/>
</dbReference>
<dbReference type="InterPro" id="IPR008963">
    <property type="entry name" value="Purple_acid_Pase-like_N"/>
</dbReference>
<feature type="transmembrane region" description="Helical" evidence="4">
    <location>
        <begin position="603"/>
        <end position="626"/>
    </location>
</feature>
<evidence type="ECO:0000313" key="8">
    <source>
        <dbReference type="EMBL" id="KAL3084060.1"/>
    </source>
</evidence>
<feature type="transmembrane region" description="Helical" evidence="4">
    <location>
        <begin position="535"/>
        <end position="553"/>
    </location>
</feature>
<reference evidence="8 9" key="1">
    <citation type="submission" date="2024-10" db="EMBL/GenBank/DDBJ databases">
        <authorList>
            <person name="Kim D."/>
        </authorList>
    </citation>
    <scope>NUCLEOTIDE SEQUENCE [LARGE SCALE GENOMIC DNA]</scope>
    <source>
        <strain evidence="8">Taebaek</strain>
    </source>
</reference>
<dbReference type="SUPFAM" id="SSF49363">
    <property type="entry name" value="Purple acid phosphatase, N-terminal domain"/>
    <property type="match status" value="1"/>
</dbReference>
<keyword evidence="2" id="KW-0325">Glycoprotein</keyword>
<dbReference type="InterPro" id="IPR004843">
    <property type="entry name" value="Calcineurin-like_PHP"/>
</dbReference>
<evidence type="ECO:0000313" key="9">
    <source>
        <dbReference type="Proteomes" id="UP001620645"/>
    </source>
</evidence>
<dbReference type="CDD" id="cd00839">
    <property type="entry name" value="MPP_PAPs"/>
    <property type="match status" value="1"/>
</dbReference>
<dbReference type="Pfam" id="PF10321">
    <property type="entry name" value="7TM_GPCR_Srt"/>
    <property type="match status" value="1"/>
</dbReference>
<dbReference type="InterPro" id="IPR025733">
    <property type="entry name" value="PAPs_C"/>
</dbReference>